<keyword evidence="2" id="KW-1185">Reference proteome</keyword>
<name>A0ABN8GP93_9BACL</name>
<evidence type="ECO:0000313" key="1">
    <source>
        <dbReference type="EMBL" id="CAH1213020.1"/>
    </source>
</evidence>
<evidence type="ECO:0008006" key="3">
    <source>
        <dbReference type="Google" id="ProtNLM"/>
    </source>
</evidence>
<dbReference type="NCBIfam" id="NF040700">
    <property type="entry name" value="VPA1262_N_dom"/>
    <property type="match status" value="1"/>
</dbReference>
<reference evidence="1" key="1">
    <citation type="submission" date="2022-01" db="EMBL/GenBank/DDBJ databases">
        <authorList>
            <person name="Criscuolo A."/>
        </authorList>
    </citation>
    <scope>NUCLEOTIDE SEQUENCE</scope>
    <source>
        <strain evidence="1">CIP111893</strain>
    </source>
</reference>
<protein>
    <recommendedName>
        <fullName evidence="3">PLD phosphodiesterase domain-containing protein</fullName>
    </recommendedName>
</protein>
<dbReference type="RefSeq" id="WP_236343987.1">
    <property type="nucleotide sequence ID" value="NZ_CAKMMF010000021.1"/>
</dbReference>
<evidence type="ECO:0000313" key="2">
    <source>
        <dbReference type="Proteomes" id="UP000838686"/>
    </source>
</evidence>
<dbReference type="EMBL" id="CAKMMF010000021">
    <property type="protein sequence ID" value="CAH1213020.1"/>
    <property type="molecule type" value="Genomic_DNA"/>
</dbReference>
<proteinExistence type="predicted"/>
<accession>A0ABN8GP93</accession>
<sequence length="558" mass="63678">MKTLDEFSLEYVRSEITSLFIHERNTNRFVNIFSVAEMCPSEQPLSKVIENKTELKTYSMLRESLDENRTIYAIRTFTDNPADAILFFRGIENQKRIIQIEGKKHELISLNVLESEPPNEVPVLVSNNSDKANAILDLLPNRPVSIRVCSLFDLQGVTLNSFSAKDKQIIEKFSIEVISVNLLDYEEYMGGVVLCFANSYLREFKESINNEGNKVLLDFRERENKSIIGGKVLIVDERVQGNGFELNIKITETKMVIPIPCSPQELRTIIYSPNGTILEDMKGSFIQGFITNASISGPTRRITHTRKDGVEEEIIVETRNPFNSFPSPPVLSVTQKLRLSEERRMLNKLEKEHVFIYFPGGESSLQHAKTVIRKLLGSANSRCVICDTYLSGDDIIRFATLVSNTDVSIQLLSSQFFLKKNFDGSSISNLTHGEKMSKVLESILYQDRSLRIEAKLLLGSNKSPLHDRFLILDDEVYMLGSSLNEFGSRATTLFRIPDPSRLINQVEDWWQDDKMTIDLNQWLEEERVKVSTEASLNYIQKCFSVLCKVFKKLIHVKG</sequence>
<comment type="caution">
    <text evidence="1">The sequence shown here is derived from an EMBL/GenBank/DDBJ whole genome shotgun (WGS) entry which is preliminary data.</text>
</comment>
<dbReference type="Proteomes" id="UP000838686">
    <property type="component" value="Unassembled WGS sequence"/>
</dbReference>
<gene>
    <name evidence="1" type="ORF">PAECIP111893_03613</name>
</gene>
<organism evidence="1 2">
    <name type="scientific">Paenibacillus plantiphilus</name>
    <dbReference type="NCBI Taxonomy" id="2905650"/>
    <lineage>
        <taxon>Bacteria</taxon>
        <taxon>Bacillati</taxon>
        <taxon>Bacillota</taxon>
        <taxon>Bacilli</taxon>
        <taxon>Bacillales</taxon>
        <taxon>Paenibacillaceae</taxon>
        <taxon>Paenibacillus</taxon>
    </lineage>
</organism>